<evidence type="ECO:0000313" key="1">
    <source>
        <dbReference type="EMBL" id="GAA5155693.1"/>
    </source>
</evidence>
<dbReference type="RefSeq" id="WP_185064011.1">
    <property type="nucleotide sequence ID" value="NZ_BAABJP010000010.1"/>
</dbReference>
<proteinExistence type="predicted"/>
<dbReference type="Proteomes" id="UP001428817">
    <property type="component" value="Unassembled WGS sequence"/>
</dbReference>
<gene>
    <name evidence="1" type="ORF">GCM10023321_29680</name>
</gene>
<reference evidence="2" key="1">
    <citation type="journal article" date="2019" name="Int. J. Syst. Evol. Microbiol.">
        <title>The Global Catalogue of Microorganisms (GCM) 10K type strain sequencing project: providing services to taxonomists for standard genome sequencing and annotation.</title>
        <authorList>
            <consortium name="The Broad Institute Genomics Platform"/>
            <consortium name="The Broad Institute Genome Sequencing Center for Infectious Disease"/>
            <person name="Wu L."/>
            <person name="Ma J."/>
        </authorList>
    </citation>
    <scope>NUCLEOTIDE SEQUENCE [LARGE SCALE GENOMIC DNA]</scope>
    <source>
        <strain evidence="2">JCM 18303</strain>
    </source>
</reference>
<evidence type="ECO:0000313" key="2">
    <source>
        <dbReference type="Proteomes" id="UP001428817"/>
    </source>
</evidence>
<protein>
    <recommendedName>
        <fullName evidence="3">Alanine-rich protein</fullName>
    </recommendedName>
</protein>
<comment type="caution">
    <text evidence="1">The sequence shown here is derived from an EMBL/GenBank/DDBJ whole genome shotgun (WGS) entry which is preliminary data.</text>
</comment>
<organism evidence="1 2">
    <name type="scientific">Pseudonocardia eucalypti</name>
    <dbReference type="NCBI Taxonomy" id="648755"/>
    <lineage>
        <taxon>Bacteria</taxon>
        <taxon>Bacillati</taxon>
        <taxon>Actinomycetota</taxon>
        <taxon>Actinomycetes</taxon>
        <taxon>Pseudonocardiales</taxon>
        <taxon>Pseudonocardiaceae</taxon>
        <taxon>Pseudonocardia</taxon>
    </lineage>
</organism>
<name>A0ABP9Q5R5_9PSEU</name>
<dbReference type="EMBL" id="BAABJP010000010">
    <property type="protein sequence ID" value="GAA5155693.1"/>
    <property type="molecule type" value="Genomic_DNA"/>
</dbReference>
<evidence type="ECO:0008006" key="3">
    <source>
        <dbReference type="Google" id="ProtNLM"/>
    </source>
</evidence>
<sequence>MRFTGYSYPWDVVDSPGFTDRAAELGVDEVAVALSYHSARAATPWSLGRTALHARYAALYRPIREDAWLGARLRPSAPDWLVWTDAGGEAVRMLAKAGVPAAGWVVLTHNSRLGIAYPELAVQNCFGEPYQWALCPSSAEVREFAATLAAEAVRDLELTSVVLEACGQLGALHQCHHEKTDAVWSPATARLLSVCCCAACAQRWTAAGANPAEVRSRLRNGVHRLIRDGDLSAAGTPADPPADLPEQLASLLLACRQAGTDQLRADVVAACRRELGDGVRIVLHGSVDPWATGALPALTPAAARNVDGLDSVVLPCWQPGPATVSSVREARALLPSRVGVGAYVTAVGASSLPDPAGYVTELARAGADRLHLYHLGLAGPARWGDMLATAAGARTMHPGGHHDKGHAL</sequence>
<keyword evidence="2" id="KW-1185">Reference proteome</keyword>
<accession>A0ABP9Q5R5</accession>